<dbReference type="NCBIfam" id="TIGR01451">
    <property type="entry name" value="B_ant_repeat"/>
    <property type="match status" value="1"/>
</dbReference>
<evidence type="ECO:0000256" key="1">
    <source>
        <dbReference type="SAM" id="MobiDB-lite"/>
    </source>
</evidence>
<evidence type="ECO:0008006" key="5">
    <source>
        <dbReference type="Google" id="ProtNLM"/>
    </source>
</evidence>
<dbReference type="PROSITE" id="PS00018">
    <property type="entry name" value="EF_HAND_1"/>
    <property type="match status" value="2"/>
</dbReference>
<evidence type="ECO:0000313" key="3">
    <source>
        <dbReference type="EMBL" id="GGN43022.1"/>
    </source>
</evidence>
<feature type="region of interest" description="Disordered" evidence="1">
    <location>
        <begin position="346"/>
        <end position="411"/>
    </location>
</feature>
<reference evidence="4" key="1">
    <citation type="journal article" date="2019" name="Int. J. Syst. Evol. Microbiol.">
        <title>The Global Catalogue of Microorganisms (GCM) 10K type strain sequencing project: providing services to taxonomists for standard genome sequencing and annotation.</title>
        <authorList>
            <consortium name="The Broad Institute Genomics Platform"/>
            <consortium name="The Broad Institute Genome Sequencing Center for Infectious Disease"/>
            <person name="Wu L."/>
            <person name="Ma J."/>
        </authorList>
    </citation>
    <scope>NUCLEOTIDE SEQUENCE [LARGE SCALE GENOMIC DNA]</scope>
    <source>
        <strain evidence="4">JCM 16918</strain>
    </source>
</reference>
<organism evidence="3 4">
    <name type="scientific">Deinococcus daejeonensis</name>
    <dbReference type="NCBI Taxonomy" id="1007098"/>
    <lineage>
        <taxon>Bacteria</taxon>
        <taxon>Thermotogati</taxon>
        <taxon>Deinococcota</taxon>
        <taxon>Deinococci</taxon>
        <taxon>Deinococcales</taxon>
        <taxon>Deinococcaceae</taxon>
        <taxon>Deinococcus</taxon>
    </lineage>
</organism>
<keyword evidence="4" id="KW-1185">Reference proteome</keyword>
<dbReference type="InterPro" id="IPR018247">
    <property type="entry name" value="EF_Hand_1_Ca_BS"/>
</dbReference>
<feature type="signal peptide" evidence="2">
    <location>
        <begin position="1"/>
        <end position="20"/>
    </location>
</feature>
<comment type="caution">
    <text evidence="3">The sequence shown here is derived from an EMBL/GenBank/DDBJ whole genome shotgun (WGS) entry which is preliminary data.</text>
</comment>
<protein>
    <recommendedName>
        <fullName evidence="5">DUF11 domain-containing protein</fullName>
    </recommendedName>
</protein>
<keyword evidence="2" id="KW-0732">Signal</keyword>
<evidence type="ECO:0000313" key="4">
    <source>
        <dbReference type="Proteomes" id="UP000645517"/>
    </source>
</evidence>
<proteinExistence type="predicted"/>
<evidence type="ECO:0000256" key="2">
    <source>
        <dbReference type="SAM" id="SignalP"/>
    </source>
</evidence>
<feature type="chain" id="PRO_5046967412" description="DUF11 domain-containing protein" evidence="2">
    <location>
        <begin position="21"/>
        <end position="675"/>
    </location>
</feature>
<gene>
    <name evidence="3" type="ORF">GCM10010842_30030</name>
</gene>
<feature type="compositionally biased region" description="Low complexity" evidence="1">
    <location>
        <begin position="391"/>
        <end position="411"/>
    </location>
</feature>
<dbReference type="EMBL" id="BMOR01000017">
    <property type="protein sequence ID" value="GGN43022.1"/>
    <property type="molecule type" value="Genomic_DNA"/>
</dbReference>
<accession>A0ABQ2J9I9</accession>
<dbReference type="RefSeq" id="WP_189058191.1">
    <property type="nucleotide sequence ID" value="NZ_BMOR01000017.1"/>
</dbReference>
<dbReference type="Gene3D" id="2.60.40.740">
    <property type="match status" value="1"/>
</dbReference>
<name>A0ABQ2J9I9_9DEIO</name>
<dbReference type="InterPro" id="IPR047589">
    <property type="entry name" value="DUF11_rpt"/>
</dbReference>
<sequence length="675" mass="68114">MKNHWTLTALIALSAGAAHAAGTAAGTIITNTAEIVFTPEGGTTPTPVKSNEVRTTVLPVPSFTITPNDEGAAGPTFPTQNATLQRTQVPGSTAVFLYTLANTGNVPNESYKLETLTSGVAGAPAPTDVRYYAKTADTDNNNTLDAGEIADATAIMSISGVGIGDSRNFFQVYTVPATATNGQQLGADPVGTRLVNTGAGLEPAAPYTQPVDNDNYNTITVDRKDATLIGPKADPDGNGNPVTAPYASPEGVLITPSASDTQTAQATTSTPTITFTNTVQNTGNRADVFDITTALAGFPTGTTVTLLKPDGTPLTDTDGDGVPDVGRLAPGATADILVKVTLPAGSAPTAPGTLPTVTVTSTSSNDPSKKDDTKDIVNLPGLSFGNPTPTPGGAPAISGTPEAGQPGNPGTPIIPPTTCTATSPDIRSTVAMEIANLGSATDTFDVSGVAPVKLTNGTTVDVPVVYYVDANGNKALETGEALLTDTNGNGIPDTGALAPGAELKLIAAVDVPCAAAAQTITLNQTAKSPTTGVTVTDPNDTILVGKTPVAAPSKTVDKAEAKPGEQLTYTIIGKNTSNANVTKAFIKDTLPANTSFSTTRPAPALQDSVEAFSTAAGTILYSTNGTTWSAAKITTLATGGTVYAGVDTNGNGTIDTGDILAPGESITLIFKVTVN</sequence>
<dbReference type="Proteomes" id="UP000645517">
    <property type="component" value="Unassembled WGS sequence"/>
</dbReference>